<dbReference type="GO" id="GO:0046872">
    <property type="term" value="F:metal ion binding"/>
    <property type="evidence" value="ECO:0007669"/>
    <property type="project" value="UniProtKB-KW"/>
</dbReference>
<keyword evidence="3" id="KW-0808">Transferase</keyword>
<dbReference type="GO" id="GO:0051536">
    <property type="term" value="F:iron-sulfur cluster binding"/>
    <property type="evidence" value="ECO:0007669"/>
    <property type="project" value="UniProtKB-KW"/>
</dbReference>
<dbReference type="SUPFAM" id="SSF53383">
    <property type="entry name" value="PLP-dependent transferases"/>
    <property type="match status" value="1"/>
</dbReference>
<evidence type="ECO:0000256" key="1">
    <source>
        <dbReference type="ARBA" id="ARBA00001933"/>
    </source>
</evidence>
<dbReference type="PANTHER" id="PTHR11601:SF34">
    <property type="entry name" value="CYSTEINE DESULFURASE"/>
    <property type="match status" value="1"/>
</dbReference>
<evidence type="ECO:0000256" key="8">
    <source>
        <dbReference type="ARBA" id="ARBA00050776"/>
    </source>
</evidence>
<dbReference type="AlphaFoldDB" id="I3CK97"/>
<dbReference type="InterPro" id="IPR015424">
    <property type="entry name" value="PyrdxlP-dep_Trfase"/>
</dbReference>
<dbReference type="EMBL" id="JH600070">
    <property type="protein sequence ID" value="EIJ44040.1"/>
    <property type="molecule type" value="Genomic_DNA"/>
</dbReference>
<dbReference type="GO" id="GO:0031071">
    <property type="term" value="F:cysteine desulfurase activity"/>
    <property type="evidence" value="ECO:0007669"/>
    <property type="project" value="UniProtKB-EC"/>
</dbReference>
<accession>I3CK97</accession>
<keyword evidence="5" id="KW-0663">Pyridoxal phosphate</keyword>
<dbReference type="Gene3D" id="3.40.640.10">
    <property type="entry name" value="Type I PLP-dependent aspartate aminotransferase-like (Major domain)"/>
    <property type="match status" value="1"/>
</dbReference>
<dbReference type="InterPro" id="IPR015422">
    <property type="entry name" value="PyrdxlP-dep_Trfase_small"/>
</dbReference>
<keyword evidence="7" id="KW-0411">Iron-sulfur</keyword>
<evidence type="ECO:0000256" key="5">
    <source>
        <dbReference type="ARBA" id="ARBA00022898"/>
    </source>
</evidence>
<reference evidence="10 11" key="1">
    <citation type="submission" date="2011-11" db="EMBL/GenBank/DDBJ databases">
        <title>Improved High-Quality Draft sequence of Beggiatoa alba B18lD.</title>
        <authorList>
            <consortium name="US DOE Joint Genome Institute"/>
            <person name="Lucas S."/>
            <person name="Han J."/>
            <person name="Lapidus A."/>
            <person name="Cheng J.-F."/>
            <person name="Goodwin L."/>
            <person name="Pitluck S."/>
            <person name="Peters L."/>
            <person name="Mikhailova N."/>
            <person name="Held B."/>
            <person name="Detter J.C."/>
            <person name="Han C."/>
            <person name="Tapia R."/>
            <person name="Land M."/>
            <person name="Hauser L."/>
            <person name="Kyrpides N."/>
            <person name="Ivanova N."/>
            <person name="Pagani I."/>
            <person name="Samuel K."/>
            <person name="Teske A."/>
            <person name="Mueller J."/>
            <person name="Woyke T."/>
        </authorList>
    </citation>
    <scope>NUCLEOTIDE SEQUENCE [LARGE SCALE GENOMIC DNA]</scope>
    <source>
        <strain evidence="10 11">B18LD</strain>
    </source>
</reference>
<dbReference type="PANTHER" id="PTHR11601">
    <property type="entry name" value="CYSTEINE DESULFURYLASE FAMILY MEMBER"/>
    <property type="match status" value="1"/>
</dbReference>
<comment type="catalytic activity">
    <reaction evidence="8">
        <text>(sulfur carrier)-H + L-cysteine = (sulfur carrier)-SH + L-alanine</text>
        <dbReference type="Rhea" id="RHEA:43892"/>
        <dbReference type="Rhea" id="RHEA-COMP:14737"/>
        <dbReference type="Rhea" id="RHEA-COMP:14739"/>
        <dbReference type="ChEBI" id="CHEBI:29917"/>
        <dbReference type="ChEBI" id="CHEBI:35235"/>
        <dbReference type="ChEBI" id="CHEBI:57972"/>
        <dbReference type="ChEBI" id="CHEBI:64428"/>
        <dbReference type="EC" id="2.8.1.7"/>
    </reaction>
</comment>
<dbReference type="RefSeq" id="WP_002691753.1">
    <property type="nucleotide sequence ID" value="NZ_JH600070.1"/>
</dbReference>
<dbReference type="eggNOG" id="COG1104">
    <property type="taxonomic scope" value="Bacteria"/>
</dbReference>
<name>I3CK97_9GAMM</name>
<keyword evidence="4" id="KW-0479">Metal-binding</keyword>
<evidence type="ECO:0000256" key="7">
    <source>
        <dbReference type="ARBA" id="ARBA00023014"/>
    </source>
</evidence>
<sequence>MGIYLDYNATTPLDPRVLEAMLPYLQQLHGNASSVHHYGRRVRAAIDHAREQVANLVNAHPSQIIFTSGGTEANNLALKGTACHVDIGRILISRIEHASLYTPALSLERQGWTVDYLPVDDLGRVKQDYLNIPPDTRLISVMTANNETGVIQPIQPIANYCQTHRIVFHTDASQAVGKIPIDFAAMGVNLMTLSGHKFYAPLGCGVLITDKTTLLEPLLHGGGQEKGLRGGTENIPAIVGLGKAAELVCDELEQRQRHTRQLRDQLETLLHTLPSVKILAEHAERLPNTLMITVAGFTGETLLMGLDRLGFAVSSGSACHSEKTEPSHVLLAMGIDPINAKSAIRISLGIHNTLEDIQQFYQALKKQIEQTQLLMALG</sequence>
<dbReference type="Proteomes" id="UP000005744">
    <property type="component" value="Unassembled WGS sequence"/>
</dbReference>
<evidence type="ECO:0000313" key="10">
    <source>
        <dbReference type="EMBL" id="EIJ44040.1"/>
    </source>
</evidence>
<dbReference type="OrthoDB" id="9808002at2"/>
<dbReference type="InterPro" id="IPR016454">
    <property type="entry name" value="Cysteine_dSase"/>
</dbReference>
<comment type="similarity">
    <text evidence="2">Belongs to the class-V pyridoxal-phosphate-dependent aminotransferase family. NifS/IscS subfamily.</text>
</comment>
<comment type="cofactor">
    <cofactor evidence="1">
        <name>pyridoxal 5'-phosphate</name>
        <dbReference type="ChEBI" id="CHEBI:597326"/>
    </cofactor>
</comment>
<dbReference type="PIRSF" id="PIRSF005572">
    <property type="entry name" value="NifS"/>
    <property type="match status" value="1"/>
</dbReference>
<keyword evidence="11" id="KW-1185">Reference proteome</keyword>
<evidence type="ECO:0000313" key="11">
    <source>
        <dbReference type="Proteomes" id="UP000005744"/>
    </source>
</evidence>
<evidence type="ECO:0000259" key="9">
    <source>
        <dbReference type="Pfam" id="PF00266"/>
    </source>
</evidence>
<dbReference type="InterPro" id="IPR015421">
    <property type="entry name" value="PyrdxlP-dep_Trfase_major"/>
</dbReference>
<evidence type="ECO:0000256" key="6">
    <source>
        <dbReference type="ARBA" id="ARBA00023004"/>
    </source>
</evidence>
<proteinExistence type="inferred from homology"/>
<dbReference type="Pfam" id="PF00266">
    <property type="entry name" value="Aminotran_5"/>
    <property type="match status" value="1"/>
</dbReference>
<keyword evidence="6" id="KW-0408">Iron</keyword>
<dbReference type="Gene3D" id="1.10.260.50">
    <property type="match status" value="1"/>
</dbReference>
<evidence type="ECO:0000256" key="2">
    <source>
        <dbReference type="ARBA" id="ARBA00006490"/>
    </source>
</evidence>
<dbReference type="STRING" id="395493.BegalDRAFT_3219"/>
<dbReference type="InterPro" id="IPR000192">
    <property type="entry name" value="Aminotrans_V_dom"/>
</dbReference>
<dbReference type="HOGENOM" id="CLU_003433_0_0_6"/>
<evidence type="ECO:0000256" key="3">
    <source>
        <dbReference type="ARBA" id="ARBA00022679"/>
    </source>
</evidence>
<evidence type="ECO:0000256" key="4">
    <source>
        <dbReference type="ARBA" id="ARBA00022723"/>
    </source>
</evidence>
<protein>
    <submittedName>
        <fullName evidence="10">Cysteine desulfurase family protein</fullName>
    </submittedName>
</protein>
<organism evidence="10 11">
    <name type="scientific">Beggiatoa alba B18LD</name>
    <dbReference type="NCBI Taxonomy" id="395493"/>
    <lineage>
        <taxon>Bacteria</taxon>
        <taxon>Pseudomonadati</taxon>
        <taxon>Pseudomonadota</taxon>
        <taxon>Gammaproteobacteria</taxon>
        <taxon>Thiotrichales</taxon>
        <taxon>Thiotrichaceae</taxon>
        <taxon>Beggiatoa</taxon>
    </lineage>
</organism>
<feature type="domain" description="Aminotransferase class V" evidence="9">
    <location>
        <begin position="3"/>
        <end position="360"/>
    </location>
</feature>
<dbReference type="Gene3D" id="3.90.1150.10">
    <property type="entry name" value="Aspartate Aminotransferase, domain 1"/>
    <property type="match status" value="1"/>
</dbReference>
<gene>
    <name evidence="10" type="ORF">BegalDRAFT_3219</name>
</gene>